<dbReference type="Gene3D" id="3.30.70.100">
    <property type="match status" value="1"/>
</dbReference>
<dbReference type="InterPro" id="IPR011008">
    <property type="entry name" value="Dimeric_a/b-barrel"/>
</dbReference>
<gene>
    <name evidence="2" type="ORF">ACPOL_0673</name>
</gene>
<accession>A0A2Z5FTA1</accession>
<proteinExistence type="predicted"/>
<evidence type="ECO:0000313" key="2">
    <source>
        <dbReference type="EMBL" id="AXC10040.1"/>
    </source>
</evidence>
<protein>
    <recommendedName>
        <fullName evidence="1">DUF1330 domain-containing protein</fullName>
    </recommendedName>
</protein>
<feature type="domain" description="DUF1330" evidence="1">
    <location>
        <begin position="1"/>
        <end position="77"/>
    </location>
</feature>
<dbReference type="Proteomes" id="UP000253606">
    <property type="component" value="Chromosome"/>
</dbReference>
<keyword evidence="3" id="KW-1185">Reference proteome</keyword>
<dbReference type="InterPro" id="IPR010753">
    <property type="entry name" value="DUF1330"/>
</dbReference>
<evidence type="ECO:0000313" key="3">
    <source>
        <dbReference type="Proteomes" id="UP000253606"/>
    </source>
</evidence>
<dbReference type="SUPFAM" id="SSF54909">
    <property type="entry name" value="Dimeric alpha+beta barrel"/>
    <property type="match status" value="1"/>
</dbReference>
<sequence length="80" mass="8779">MEIYGKLALPTLAGRPAKPLAFYGTLEVLEGPEFEGAVILEFPSVGEAKTWYESSEYQAAAEHRKAASSFRVFILEGKNV</sequence>
<dbReference type="EMBL" id="CP030840">
    <property type="protein sequence ID" value="AXC10040.1"/>
    <property type="molecule type" value="Genomic_DNA"/>
</dbReference>
<dbReference type="AlphaFoldDB" id="A0A2Z5FTA1"/>
<organism evidence="2 3">
    <name type="scientific">Acidisarcina polymorpha</name>
    <dbReference type="NCBI Taxonomy" id="2211140"/>
    <lineage>
        <taxon>Bacteria</taxon>
        <taxon>Pseudomonadati</taxon>
        <taxon>Acidobacteriota</taxon>
        <taxon>Terriglobia</taxon>
        <taxon>Terriglobales</taxon>
        <taxon>Acidobacteriaceae</taxon>
        <taxon>Acidisarcina</taxon>
    </lineage>
</organism>
<dbReference type="KEGG" id="abas:ACPOL_0673"/>
<name>A0A2Z5FTA1_9BACT</name>
<evidence type="ECO:0000259" key="1">
    <source>
        <dbReference type="Pfam" id="PF07045"/>
    </source>
</evidence>
<dbReference type="Pfam" id="PF07045">
    <property type="entry name" value="DUF1330"/>
    <property type="match status" value="1"/>
</dbReference>
<reference evidence="2 3" key="1">
    <citation type="journal article" date="2018" name="Front. Microbiol.">
        <title>Hydrolytic Capabilities as a Key to Environmental Success: Chitinolytic and Cellulolytic Acidobacteria From Acidic Sub-arctic Soils and Boreal Peatlands.</title>
        <authorList>
            <person name="Belova S.E."/>
            <person name="Ravin N.V."/>
            <person name="Pankratov T.A."/>
            <person name="Rakitin A.L."/>
            <person name="Ivanova A.A."/>
            <person name="Beletsky A.V."/>
            <person name="Mardanov A.V."/>
            <person name="Sinninghe Damste J.S."/>
            <person name="Dedysh S.N."/>
        </authorList>
    </citation>
    <scope>NUCLEOTIDE SEQUENCE [LARGE SCALE GENOMIC DNA]</scope>
    <source>
        <strain evidence="2 3">SBC82</strain>
    </source>
</reference>